<dbReference type="GO" id="GO:0005549">
    <property type="term" value="F:odorant binding"/>
    <property type="evidence" value="ECO:0007669"/>
    <property type="project" value="InterPro"/>
</dbReference>
<protein>
    <submittedName>
        <fullName evidence="10">Uncharacterized protein</fullName>
    </submittedName>
</protein>
<accession>A0A821MMD6</accession>
<evidence type="ECO:0000256" key="1">
    <source>
        <dbReference type="ARBA" id="ARBA00004141"/>
    </source>
</evidence>
<keyword evidence="6 9" id="KW-0472">Membrane</keyword>
<evidence type="ECO:0000256" key="2">
    <source>
        <dbReference type="ARBA" id="ARBA00022606"/>
    </source>
</evidence>
<dbReference type="GO" id="GO:0004984">
    <property type="term" value="F:olfactory receptor activity"/>
    <property type="evidence" value="ECO:0007669"/>
    <property type="project" value="InterPro"/>
</dbReference>
<keyword evidence="4" id="KW-0552">Olfaction</keyword>
<keyword evidence="8" id="KW-0807">Transducer</keyword>
<proteinExistence type="predicted"/>
<dbReference type="Pfam" id="PF02949">
    <property type="entry name" value="7tm_6"/>
    <property type="match status" value="1"/>
</dbReference>
<feature type="transmembrane region" description="Helical" evidence="9">
    <location>
        <begin position="16"/>
        <end position="40"/>
    </location>
</feature>
<keyword evidence="2" id="KW-0716">Sensory transduction</keyword>
<dbReference type="GO" id="GO:0007165">
    <property type="term" value="P:signal transduction"/>
    <property type="evidence" value="ECO:0007669"/>
    <property type="project" value="UniProtKB-KW"/>
</dbReference>
<evidence type="ECO:0000256" key="5">
    <source>
        <dbReference type="ARBA" id="ARBA00022989"/>
    </source>
</evidence>
<evidence type="ECO:0000256" key="7">
    <source>
        <dbReference type="ARBA" id="ARBA00023170"/>
    </source>
</evidence>
<evidence type="ECO:0000313" key="10">
    <source>
        <dbReference type="EMBL" id="CAF4769903.1"/>
    </source>
</evidence>
<comment type="caution">
    <text evidence="10">The sequence shown here is derived from an EMBL/GenBank/DDBJ whole genome shotgun (WGS) entry which is preliminary data.</text>
</comment>
<sequence length="274" mass="31956">MAELHEFENSLKLTKISFFLSANSSVVIAFCLLPLLLMAIDYQKTGEIELKLPFLVKYFFDPFTMTKWPFVYLHHIWSTFIVVIYLFGADTFFHACCIYLRMHFELLCSRLEKVVTNSKKDTEERLRACILRHQELIALVELMEQLYSKSFLFNIMLSSVLICLGGFNIVFSKQFGPVFAYVNFLVMCMYQIFMICYFGDMVVISSSKVGEAIFNSKWYDAEVKIQKSLYIVLLRSQKPCTLTAAKFATLNLRAFTTILSRSWSYFALLRTMYN</sequence>
<keyword evidence="3 9" id="KW-0812">Transmembrane</keyword>
<dbReference type="GO" id="GO:0005886">
    <property type="term" value="C:plasma membrane"/>
    <property type="evidence" value="ECO:0007669"/>
    <property type="project" value="TreeGrafter"/>
</dbReference>
<dbReference type="EMBL" id="CAJOBZ010000003">
    <property type="protein sequence ID" value="CAF4769903.1"/>
    <property type="molecule type" value="Genomic_DNA"/>
</dbReference>
<dbReference type="InterPro" id="IPR004117">
    <property type="entry name" value="7tm6_olfct_rcpt"/>
</dbReference>
<evidence type="ECO:0000313" key="11">
    <source>
        <dbReference type="Proteomes" id="UP000663880"/>
    </source>
</evidence>
<evidence type="ECO:0000256" key="8">
    <source>
        <dbReference type="ARBA" id="ARBA00023224"/>
    </source>
</evidence>
<gene>
    <name evidence="10" type="ORF">PMACD_LOCUS1760</name>
</gene>
<evidence type="ECO:0000256" key="4">
    <source>
        <dbReference type="ARBA" id="ARBA00022725"/>
    </source>
</evidence>
<feature type="transmembrane region" description="Helical" evidence="9">
    <location>
        <begin position="178"/>
        <end position="198"/>
    </location>
</feature>
<reference evidence="10" key="1">
    <citation type="submission" date="2021-02" db="EMBL/GenBank/DDBJ databases">
        <authorList>
            <person name="Steward A R."/>
        </authorList>
    </citation>
    <scope>NUCLEOTIDE SEQUENCE</scope>
</reference>
<evidence type="ECO:0000256" key="3">
    <source>
        <dbReference type="ARBA" id="ARBA00022692"/>
    </source>
</evidence>
<feature type="transmembrane region" description="Helical" evidence="9">
    <location>
        <begin position="76"/>
        <end position="100"/>
    </location>
</feature>
<dbReference type="PANTHER" id="PTHR21137:SF44">
    <property type="entry name" value="ODORANT RECEPTOR 13A-RELATED"/>
    <property type="match status" value="1"/>
</dbReference>
<dbReference type="Proteomes" id="UP000663880">
    <property type="component" value="Unassembled WGS sequence"/>
</dbReference>
<evidence type="ECO:0000256" key="9">
    <source>
        <dbReference type="SAM" id="Phobius"/>
    </source>
</evidence>
<comment type="subcellular location">
    <subcellularLocation>
        <location evidence="1">Membrane</location>
        <topology evidence="1">Multi-pass membrane protein</topology>
    </subcellularLocation>
</comment>
<organism evidence="10 11">
    <name type="scientific">Pieris macdunnoughi</name>
    <dbReference type="NCBI Taxonomy" id="345717"/>
    <lineage>
        <taxon>Eukaryota</taxon>
        <taxon>Metazoa</taxon>
        <taxon>Ecdysozoa</taxon>
        <taxon>Arthropoda</taxon>
        <taxon>Hexapoda</taxon>
        <taxon>Insecta</taxon>
        <taxon>Pterygota</taxon>
        <taxon>Neoptera</taxon>
        <taxon>Endopterygota</taxon>
        <taxon>Lepidoptera</taxon>
        <taxon>Glossata</taxon>
        <taxon>Ditrysia</taxon>
        <taxon>Papilionoidea</taxon>
        <taxon>Pieridae</taxon>
        <taxon>Pierinae</taxon>
        <taxon>Pieris</taxon>
    </lineage>
</organism>
<keyword evidence="7" id="KW-0675">Receptor</keyword>
<name>A0A821MMD6_9NEOP</name>
<keyword evidence="5 9" id="KW-1133">Transmembrane helix</keyword>
<keyword evidence="11" id="KW-1185">Reference proteome</keyword>
<dbReference type="OrthoDB" id="8185860at2759"/>
<evidence type="ECO:0000256" key="6">
    <source>
        <dbReference type="ARBA" id="ARBA00023136"/>
    </source>
</evidence>
<dbReference type="AlphaFoldDB" id="A0A821MMD6"/>
<feature type="transmembrane region" description="Helical" evidence="9">
    <location>
        <begin position="151"/>
        <end position="172"/>
    </location>
</feature>
<dbReference type="PANTHER" id="PTHR21137">
    <property type="entry name" value="ODORANT RECEPTOR"/>
    <property type="match status" value="1"/>
</dbReference>